<comment type="caution">
    <text evidence="3">The sequence shown here is derived from an EMBL/GenBank/DDBJ whole genome shotgun (WGS) entry which is preliminary data.</text>
</comment>
<evidence type="ECO:0000313" key="4">
    <source>
        <dbReference type="Proteomes" id="UP000283269"/>
    </source>
</evidence>
<evidence type="ECO:0000313" key="3">
    <source>
        <dbReference type="EMBL" id="PPQ93148.1"/>
    </source>
</evidence>
<dbReference type="Proteomes" id="UP000283269">
    <property type="component" value="Unassembled WGS sequence"/>
</dbReference>
<keyword evidence="1" id="KW-1133">Transmembrane helix</keyword>
<dbReference type="AlphaFoldDB" id="A0A409XQZ8"/>
<feature type="transmembrane region" description="Helical" evidence="1">
    <location>
        <begin position="12"/>
        <end position="32"/>
    </location>
</feature>
<evidence type="ECO:0000259" key="2">
    <source>
        <dbReference type="Pfam" id="PF26138"/>
    </source>
</evidence>
<protein>
    <recommendedName>
        <fullName evidence="2">DUF8040 domain-containing protein</fullName>
    </recommendedName>
</protein>
<dbReference type="OrthoDB" id="2430314at2759"/>
<keyword evidence="1" id="KW-0472">Membrane</keyword>
<dbReference type="InterPro" id="IPR058353">
    <property type="entry name" value="DUF8040"/>
</dbReference>
<keyword evidence="1" id="KW-0812">Transmembrane</keyword>
<evidence type="ECO:0000256" key="1">
    <source>
        <dbReference type="SAM" id="Phobius"/>
    </source>
</evidence>
<reference evidence="3 4" key="1">
    <citation type="journal article" date="2018" name="Evol. Lett.">
        <title>Horizontal gene cluster transfer increased hallucinogenic mushroom diversity.</title>
        <authorList>
            <person name="Reynolds H.T."/>
            <person name="Vijayakumar V."/>
            <person name="Gluck-Thaler E."/>
            <person name="Korotkin H.B."/>
            <person name="Matheny P.B."/>
            <person name="Slot J.C."/>
        </authorList>
    </citation>
    <scope>NUCLEOTIDE SEQUENCE [LARGE SCALE GENOMIC DNA]</scope>
    <source>
        <strain evidence="3 4">2631</strain>
    </source>
</reference>
<sequence length="130" mass="14884">MPLDKEESQRRQNVLVATTYFMHLVGIAAVLYHKPNYWKKPYHTSALLGKAWVNELIHGHPDHIFCELGMCLHVFTAFCGTLSMLCNFTTSRNGVTVEEQAAIFLYSCVTRLSIRHVGERFQHSDETISK</sequence>
<accession>A0A409XQZ8</accession>
<organism evidence="3 4">
    <name type="scientific">Psilocybe cyanescens</name>
    <dbReference type="NCBI Taxonomy" id="93625"/>
    <lineage>
        <taxon>Eukaryota</taxon>
        <taxon>Fungi</taxon>
        <taxon>Dikarya</taxon>
        <taxon>Basidiomycota</taxon>
        <taxon>Agaricomycotina</taxon>
        <taxon>Agaricomycetes</taxon>
        <taxon>Agaricomycetidae</taxon>
        <taxon>Agaricales</taxon>
        <taxon>Agaricineae</taxon>
        <taxon>Strophariaceae</taxon>
        <taxon>Psilocybe</taxon>
    </lineage>
</organism>
<dbReference type="EMBL" id="NHYD01000840">
    <property type="protein sequence ID" value="PPQ93148.1"/>
    <property type="molecule type" value="Genomic_DNA"/>
</dbReference>
<dbReference type="Pfam" id="PF26138">
    <property type="entry name" value="DUF8040"/>
    <property type="match status" value="1"/>
</dbReference>
<keyword evidence="4" id="KW-1185">Reference proteome</keyword>
<proteinExistence type="predicted"/>
<feature type="domain" description="DUF8040" evidence="2">
    <location>
        <begin position="44"/>
        <end position="130"/>
    </location>
</feature>
<name>A0A409XQZ8_PSICY</name>
<gene>
    <name evidence="3" type="ORF">CVT25_003592</name>
</gene>
<dbReference type="InParanoid" id="A0A409XQZ8"/>